<comment type="caution">
    <text evidence="2">The sequence shown here is derived from an EMBL/GenBank/DDBJ whole genome shotgun (WGS) entry which is preliminary data.</text>
</comment>
<evidence type="ECO:0000313" key="3">
    <source>
        <dbReference type="Proteomes" id="UP001159363"/>
    </source>
</evidence>
<feature type="compositionally biased region" description="Basic and acidic residues" evidence="1">
    <location>
        <begin position="247"/>
        <end position="258"/>
    </location>
</feature>
<reference evidence="2 3" key="1">
    <citation type="submission" date="2023-02" db="EMBL/GenBank/DDBJ databases">
        <title>LHISI_Scaffold_Assembly.</title>
        <authorList>
            <person name="Stuart O.P."/>
            <person name="Cleave R."/>
            <person name="Magrath M.J.L."/>
            <person name="Mikheyev A.S."/>
        </authorList>
    </citation>
    <scope>NUCLEOTIDE SEQUENCE [LARGE SCALE GENOMIC DNA]</scope>
    <source>
        <strain evidence="2">Daus_M_001</strain>
        <tissue evidence="2">Leg muscle</tissue>
    </source>
</reference>
<gene>
    <name evidence="2" type="ORF">PR048_016175</name>
</gene>
<keyword evidence="3" id="KW-1185">Reference proteome</keyword>
<feature type="region of interest" description="Disordered" evidence="1">
    <location>
        <begin position="247"/>
        <end position="281"/>
    </location>
</feature>
<sequence>MIGVHVNQALRIVPVRGWLLGRKKPLEEKRRTFSTTSGSVNLCVQRREPKPYMWKDCSYCLEVCLCVTQTWRGMQVFFPGRVTGFSHAGIVPDDAAGRRVFSVISRFPRRFIPAPLHPYSPQSPSSALKTLLLRAAQISISGLPLLRSVVQSQNGENFRSGFSHVGSVANTVVLRGCSSGFSGFIPYHDSTASPPPSRFTSHIRRADQRYRSTPQVGSRLCNPLAFIPLTQGVILAADSVRVPKEVRVDSPRKGHEENAGQTPLQHLQSEGPRNRYARRASQGEDLRTNIWVEIAGTLGRVPFHRQIKDTPKMNTFVSILCASKYMFTFSFCTRKIKQFCTQDQLTVGRPICNFHEWLSRIAGNLLPFDRPAVVEPVIFQTTRENTADTGTRFSDR</sequence>
<feature type="compositionally biased region" description="Polar residues" evidence="1">
    <location>
        <begin position="259"/>
        <end position="268"/>
    </location>
</feature>
<protein>
    <submittedName>
        <fullName evidence="2">Uncharacterized protein</fullName>
    </submittedName>
</protein>
<accession>A0ABQ9HK46</accession>
<proteinExistence type="predicted"/>
<organism evidence="2 3">
    <name type="scientific">Dryococelus australis</name>
    <dbReference type="NCBI Taxonomy" id="614101"/>
    <lineage>
        <taxon>Eukaryota</taxon>
        <taxon>Metazoa</taxon>
        <taxon>Ecdysozoa</taxon>
        <taxon>Arthropoda</taxon>
        <taxon>Hexapoda</taxon>
        <taxon>Insecta</taxon>
        <taxon>Pterygota</taxon>
        <taxon>Neoptera</taxon>
        <taxon>Polyneoptera</taxon>
        <taxon>Phasmatodea</taxon>
        <taxon>Verophasmatodea</taxon>
        <taxon>Anareolatae</taxon>
        <taxon>Phasmatidae</taxon>
        <taxon>Eurycanthinae</taxon>
        <taxon>Dryococelus</taxon>
    </lineage>
</organism>
<dbReference type="Proteomes" id="UP001159363">
    <property type="component" value="Chromosome 4"/>
</dbReference>
<dbReference type="EMBL" id="JARBHB010000005">
    <property type="protein sequence ID" value="KAJ8884318.1"/>
    <property type="molecule type" value="Genomic_DNA"/>
</dbReference>
<evidence type="ECO:0000313" key="2">
    <source>
        <dbReference type="EMBL" id="KAJ8884318.1"/>
    </source>
</evidence>
<evidence type="ECO:0000256" key="1">
    <source>
        <dbReference type="SAM" id="MobiDB-lite"/>
    </source>
</evidence>
<name>A0ABQ9HK46_9NEOP</name>